<feature type="chain" id="PRO_5040425089" description="C-type lectin domain-containing protein" evidence="1">
    <location>
        <begin position="24"/>
        <end position="158"/>
    </location>
</feature>
<keyword evidence="4" id="KW-1185">Reference proteome</keyword>
<organism evidence="3 4">
    <name type="scientific">Diabrotica balteata</name>
    <name type="common">Banded cucumber beetle</name>
    <dbReference type="NCBI Taxonomy" id="107213"/>
    <lineage>
        <taxon>Eukaryota</taxon>
        <taxon>Metazoa</taxon>
        <taxon>Ecdysozoa</taxon>
        <taxon>Arthropoda</taxon>
        <taxon>Hexapoda</taxon>
        <taxon>Insecta</taxon>
        <taxon>Pterygota</taxon>
        <taxon>Neoptera</taxon>
        <taxon>Endopterygota</taxon>
        <taxon>Coleoptera</taxon>
        <taxon>Polyphaga</taxon>
        <taxon>Cucujiformia</taxon>
        <taxon>Chrysomeloidea</taxon>
        <taxon>Chrysomelidae</taxon>
        <taxon>Galerucinae</taxon>
        <taxon>Diabroticina</taxon>
        <taxon>Diabroticites</taxon>
        <taxon>Diabrotica</taxon>
    </lineage>
</organism>
<dbReference type="EMBL" id="OU898280">
    <property type="protein sequence ID" value="CAG9834980.1"/>
    <property type="molecule type" value="Genomic_DNA"/>
</dbReference>
<evidence type="ECO:0000256" key="1">
    <source>
        <dbReference type="SAM" id="SignalP"/>
    </source>
</evidence>
<gene>
    <name evidence="3" type="ORF">DIABBA_LOCUS8228</name>
</gene>
<name>A0A9N9XDI3_DIABA</name>
<dbReference type="Pfam" id="PF00059">
    <property type="entry name" value="Lectin_C"/>
    <property type="match status" value="1"/>
</dbReference>
<sequence length="158" mass="18550">MTNTNSVFLFLCVLIWKENPVEGNKNLPGNLITFGDSQYFIADIFHGCWWEAWAHCKSLNMNLVSIESEQENNFLYQKMKERYGNGPEYGFWTAGAKEQNRWVWKNTGRPITYYNWYPNQPDNTGSRIEMIYNGLTGLRWKALYEHYIGLRAVCEIGL</sequence>
<dbReference type="CDD" id="cd00037">
    <property type="entry name" value="CLECT"/>
    <property type="match status" value="1"/>
</dbReference>
<dbReference type="PROSITE" id="PS50041">
    <property type="entry name" value="C_TYPE_LECTIN_2"/>
    <property type="match status" value="1"/>
</dbReference>
<dbReference type="Gene3D" id="3.10.100.10">
    <property type="entry name" value="Mannose-Binding Protein A, subunit A"/>
    <property type="match status" value="1"/>
</dbReference>
<dbReference type="InterPro" id="IPR016186">
    <property type="entry name" value="C-type_lectin-like/link_sf"/>
</dbReference>
<dbReference type="Proteomes" id="UP001153709">
    <property type="component" value="Chromosome 5"/>
</dbReference>
<dbReference type="PANTHER" id="PTHR22803">
    <property type="entry name" value="MANNOSE, PHOSPHOLIPASE, LECTIN RECEPTOR RELATED"/>
    <property type="match status" value="1"/>
</dbReference>
<reference evidence="3" key="1">
    <citation type="submission" date="2022-01" db="EMBL/GenBank/DDBJ databases">
        <authorList>
            <person name="King R."/>
        </authorList>
    </citation>
    <scope>NUCLEOTIDE SEQUENCE</scope>
</reference>
<dbReference type="SUPFAM" id="SSF56436">
    <property type="entry name" value="C-type lectin-like"/>
    <property type="match status" value="1"/>
</dbReference>
<feature type="domain" description="C-type lectin" evidence="2">
    <location>
        <begin position="34"/>
        <end position="141"/>
    </location>
</feature>
<dbReference type="OrthoDB" id="6340082at2759"/>
<feature type="signal peptide" evidence="1">
    <location>
        <begin position="1"/>
        <end position="23"/>
    </location>
</feature>
<keyword evidence="1" id="KW-0732">Signal</keyword>
<evidence type="ECO:0000259" key="2">
    <source>
        <dbReference type="PROSITE" id="PS50041"/>
    </source>
</evidence>
<proteinExistence type="predicted"/>
<accession>A0A9N9XDI3</accession>
<dbReference type="InterPro" id="IPR016187">
    <property type="entry name" value="CTDL_fold"/>
</dbReference>
<evidence type="ECO:0000313" key="4">
    <source>
        <dbReference type="Proteomes" id="UP001153709"/>
    </source>
</evidence>
<dbReference type="AlphaFoldDB" id="A0A9N9XDI3"/>
<protein>
    <recommendedName>
        <fullName evidence="2">C-type lectin domain-containing protein</fullName>
    </recommendedName>
</protein>
<evidence type="ECO:0000313" key="3">
    <source>
        <dbReference type="EMBL" id="CAG9834980.1"/>
    </source>
</evidence>
<dbReference type="InterPro" id="IPR001304">
    <property type="entry name" value="C-type_lectin-like"/>
</dbReference>
<dbReference type="SMART" id="SM00034">
    <property type="entry name" value="CLECT"/>
    <property type="match status" value="1"/>
</dbReference>
<dbReference type="InterPro" id="IPR050111">
    <property type="entry name" value="C-type_lectin/snaclec_domain"/>
</dbReference>